<feature type="region of interest" description="Disordered" evidence="1">
    <location>
        <begin position="158"/>
        <end position="184"/>
    </location>
</feature>
<protein>
    <submittedName>
        <fullName evidence="2">Uncharacterized protein</fullName>
    </submittedName>
</protein>
<proteinExistence type="predicted"/>
<dbReference type="Proteomes" id="UP001633002">
    <property type="component" value="Unassembled WGS sequence"/>
</dbReference>
<evidence type="ECO:0000313" key="2">
    <source>
        <dbReference type="EMBL" id="KAL3694586.1"/>
    </source>
</evidence>
<accession>A0ABD3HWZ2</accession>
<reference evidence="2 3" key="1">
    <citation type="submission" date="2024-09" db="EMBL/GenBank/DDBJ databases">
        <title>Chromosome-scale assembly of Riccia sorocarpa.</title>
        <authorList>
            <person name="Paukszto L."/>
        </authorList>
    </citation>
    <scope>NUCLEOTIDE SEQUENCE [LARGE SCALE GENOMIC DNA]</scope>
    <source>
        <strain evidence="2">LP-2024</strain>
        <tissue evidence="2">Aerial parts of the thallus</tissue>
    </source>
</reference>
<sequence>MNSCGRKKVPNWEWKDYLKDTDWFASVCNLPSPSKGLIPEAIPDKLVSKSMLNECFEEIRSSQGYKLNPSKVIPVTEVRELVRIVEGKENVRQNRMSIALAKGIYADRILGLSVNWALYAHTKHKQQLLRAWKKGLPSPHVYPLLRVPIRYNPPPPLNLKADDGFKPKKTPTGSDFLSDDTRFSPSTEPGACKFGAKAFAAADDTNQRSSETVPVERNATSHHNPDPDDMSGFDKMHAPENVRADNPPEISEDLRSESLVKQPLLSMVTPEKIRMEISRLKRQEEKLQDNISTLRKIEEVVSKKGRRQGPSMLTAEALELKTTMDMKAKNLMRGNKEGAVDRCTSMLRCLAPLFPLLSSVGLYSVVK</sequence>
<feature type="region of interest" description="Disordered" evidence="1">
    <location>
        <begin position="203"/>
        <end position="255"/>
    </location>
</feature>
<organism evidence="2 3">
    <name type="scientific">Riccia sorocarpa</name>
    <dbReference type="NCBI Taxonomy" id="122646"/>
    <lineage>
        <taxon>Eukaryota</taxon>
        <taxon>Viridiplantae</taxon>
        <taxon>Streptophyta</taxon>
        <taxon>Embryophyta</taxon>
        <taxon>Marchantiophyta</taxon>
        <taxon>Marchantiopsida</taxon>
        <taxon>Marchantiidae</taxon>
        <taxon>Marchantiales</taxon>
        <taxon>Ricciaceae</taxon>
        <taxon>Riccia</taxon>
    </lineage>
</organism>
<dbReference type="AlphaFoldDB" id="A0ABD3HWZ2"/>
<evidence type="ECO:0000313" key="3">
    <source>
        <dbReference type="Proteomes" id="UP001633002"/>
    </source>
</evidence>
<gene>
    <name evidence="2" type="ORF">R1sor_008237</name>
</gene>
<name>A0ABD3HWZ2_9MARC</name>
<comment type="caution">
    <text evidence="2">The sequence shown here is derived from an EMBL/GenBank/DDBJ whole genome shotgun (WGS) entry which is preliminary data.</text>
</comment>
<evidence type="ECO:0000256" key="1">
    <source>
        <dbReference type="SAM" id="MobiDB-lite"/>
    </source>
</evidence>
<dbReference type="EMBL" id="JBJQOH010000003">
    <property type="protein sequence ID" value="KAL3694586.1"/>
    <property type="molecule type" value="Genomic_DNA"/>
</dbReference>
<feature type="compositionally biased region" description="Basic and acidic residues" evidence="1">
    <location>
        <begin position="232"/>
        <end position="243"/>
    </location>
</feature>
<keyword evidence="3" id="KW-1185">Reference proteome</keyword>